<organism evidence="2 3">
    <name type="scientific">Lentilactobacillus rapi</name>
    <dbReference type="NCBI Taxonomy" id="481723"/>
    <lineage>
        <taxon>Bacteria</taxon>
        <taxon>Bacillati</taxon>
        <taxon>Bacillota</taxon>
        <taxon>Bacilli</taxon>
        <taxon>Lactobacillales</taxon>
        <taxon>Lactobacillaceae</taxon>
        <taxon>Lentilactobacillus</taxon>
    </lineage>
</organism>
<accession>A0A512PPE2</accession>
<dbReference type="Proteomes" id="UP000321569">
    <property type="component" value="Unassembled WGS sequence"/>
</dbReference>
<dbReference type="EMBL" id="BKAM01000046">
    <property type="protein sequence ID" value="GEP73032.1"/>
    <property type="molecule type" value="Genomic_DNA"/>
</dbReference>
<evidence type="ECO:0000256" key="1">
    <source>
        <dbReference type="SAM" id="SignalP"/>
    </source>
</evidence>
<evidence type="ECO:0008006" key="4">
    <source>
        <dbReference type="Google" id="ProtNLM"/>
    </source>
</evidence>
<dbReference type="OrthoDB" id="2321849at2"/>
<sequence length="128" mass="14327">MRGNKVIAVALLSVGIGLGVTAVTPANAASWHSGTPKILRHTWRGYGKSQWYNWKFTATKIKAWNNDKSAADYGSSEYWKNVKYKKSSGTTYKLTGFAGKEKDRFTVKVNGSAIHVWQGTTDTLYYRK</sequence>
<dbReference type="STRING" id="1423795.FD12_GL001433"/>
<proteinExistence type="predicted"/>
<name>A0A512PPE2_9LACO</name>
<protein>
    <recommendedName>
        <fullName evidence="4">DUF5640 domain-containing protein</fullName>
    </recommendedName>
</protein>
<evidence type="ECO:0000313" key="3">
    <source>
        <dbReference type="Proteomes" id="UP000321569"/>
    </source>
</evidence>
<feature type="chain" id="PRO_5021794920" description="DUF5640 domain-containing protein" evidence="1">
    <location>
        <begin position="29"/>
        <end position="128"/>
    </location>
</feature>
<feature type="signal peptide" evidence="1">
    <location>
        <begin position="1"/>
        <end position="28"/>
    </location>
</feature>
<dbReference type="RefSeq" id="WP_054748434.1">
    <property type="nucleotide sequence ID" value="NZ_BKAM01000046.1"/>
</dbReference>
<reference evidence="2 3" key="1">
    <citation type="submission" date="2019-07" db="EMBL/GenBank/DDBJ databases">
        <title>Whole genome shotgun sequence of Lactobacillus rapi NBRC 109618.</title>
        <authorList>
            <person name="Hosoyama A."/>
            <person name="Uohara A."/>
            <person name="Ohji S."/>
            <person name="Ichikawa N."/>
        </authorList>
    </citation>
    <scope>NUCLEOTIDE SEQUENCE [LARGE SCALE GENOMIC DNA]</scope>
    <source>
        <strain evidence="2 3">NBRC 109618</strain>
    </source>
</reference>
<gene>
    <name evidence="2" type="ORF">LRA02_19000</name>
</gene>
<dbReference type="AlphaFoldDB" id="A0A512PPE2"/>
<comment type="caution">
    <text evidence="2">The sequence shown here is derived from an EMBL/GenBank/DDBJ whole genome shotgun (WGS) entry which is preliminary data.</text>
</comment>
<keyword evidence="1" id="KW-0732">Signal</keyword>
<evidence type="ECO:0000313" key="2">
    <source>
        <dbReference type="EMBL" id="GEP73032.1"/>
    </source>
</evidence>